<proteinExistence type="predicted"/>
<evidence type="ECO:0000313" key="1">
    <source>
        <dbReference type="EMBL" id="AIQ91537.1"/>
    </source>
</evidence>
<organism evidence="1 2">
    <name type="scientific">Methylobacterium oryzae CBMB20</name>
    <dbReference type="NCBI Taxonomy" id="693986"/>
    <lineage>
        <taxon>Bacteria</taxon>
        <taxon>Pseudomonadati</taxon>
        <taxon>Pseudomonadota</taxon>
        <taxon>Alphaproteobacteria</taxon>
        <taxon>Hyphomicrobiales</taxon>
        <taxon>Methylobacteriaceae</taxon>
        <taxon>Methylobacterium</taxon>
    </lineage>
</organism>
<dbReference type="EMBL" id="CP003811">
    <property type="protein sequence ID" value="AIQ91537.1"/>
    <property type="molecule type" value="Genomic_DNA"/>
</dbReference>
<accession>A0A089NVW5</accession>
<dbReference type="KEGG" id="mor:MOC_3782"/>
<keyword evidence="2" id="KW-1185">Reference proteome</keyword>
<dbReference type="HOGENOM" id="CLU_3100742_0_0_5"/>
<evidence type="ECO:0000313" key="2">
    <source>
        <dbReference type="Proteomes" id="UP000029492"/>
    </source>
</evidence>
<name>A0A089NVW5_9HYPH</name>
<dbReference type="AlphaFoldDB" id="A0A089NVW5"/>
<dbReference type="Proteomes" id="UP000029492">
    <property type="component" value="Chromosome"/>
</dbReference>
<reference evidence="1 2" key="1">
    <citation type="journal article" date="2014" name="PLoS ONE">
        <title>Genome Information of Methylobacterium oryzae, a Plant-Probiotic Methylotroph in the Phyllosphere.</title>
        <authorList>
            <person name="Kwak M.J."/>
            <person name="Jeong H."/>
            <person name="Madhaiyan M."/>
            <person name="Lee Y."/>
            <person name="Sa T.M."/>
            <person name="Oh T.K."/>
            <person name="Kim J.F."/>
        </authorList>
    </citation>
    <scope>NUCLEOTIDE SEQUENCE [LARGE SCALE GENOMIC DNA]</scope>
    <source>
        <strain evidence="1 2">CBMB20</strain>
    </source>
</reference>
<protein>
    <submittedName>
        <fullName evidence="1">Protein of unassigned function</fullName>
    </submittedName>
</protein>
<sequence length="51" mass="5623">MFIRFHEAVRAQGLQTCEQGQAVATLMKSSIHLFSVSTVAIGARATFNLRQ</sequence>
<gene>
    <name evidence="1" type="ORF">MOC_3782</name>
</gene>